<dbReference type="Proteomes" id="UP000179880">
    <property type="component" value="Unassembled WGS sequence"/>
</dbReference>
<feature type="domain" description="Exonuclease" evidence="4">
    <location>
        <begin position="5"/>
        <end position="174"/>
    </location>
</feature>
<dbReference type="GO" id="GO:0006260">
    <property type="term" value="P:DNA replication"/>
    <property type="evidence" value="ECO:0007669"/>
    <property type="project" value="InterPro"/>
</dbReference>
<organism evidence="5 6">
    <name type="scientific">Candidatus Nomurabacteria bacterium RIFCSPHIGHO2_02_FULL_42_24</name>
    <dbReference type="NCBI Taxonomy" id="1801757"/>
    <lineage>
        <taxon>Bacteria</taxon>
        <taxon>Candidatus Nomuraibacteriota</taxon>
    </lineage>
</organism>
<protein>
    <recommendedName>
        <fullName evidence="4">Exonuclease domain-containing protein</fullName>
    </recommendedName>
</protein>
<evidence type="ECO:0000256" key="1">
    <source>
        <dbReference type="ARBA" id="ARBA00022722"/>
    </source>
</evidence>
<keyword evidence="2" id="KW-0378">Hydrolase</keyword>
<dbReference type="InterPro" id="IPR012337">
    <property type="entry name" value="RNaseH-like_sf"/>
</dbReference>
<evidence type="ECO:0000259" key="4">
    <source>
        <dbReference type="SMART" id="SM00479"/>
    </source>
</evidence>
<dbReference type="Gene3D" id="3.30.420.10">
    <property type="entry name" value="Ribonuclease H-like superfamily/Ribonuclease H"/>
    <property type="match status" value="1"/>
</dbReference>
<dbReference type="GO" id="GO:0003887">
    <property type="term" value="F:DNA-directed DNA polymerase activity"/>
    <property type="evidence" value="ECO:0007669"/>
    <property type="project" value="InterPro"/>
</dbReference>
<evidence type="ECO:0000313" key="5">
    <source>
        <dbReference type="EMBL" id="OGI82174.1"/>
    </source>
</evidence>
<proteinExistence type="predicted"/>
<reference evidence="5 6" key="1">
    <citation type="journal article" date="2016" name="Nat. Commun.">
        <title>Thousands of microbial genomes shed light on interconnected biogeochemical processes in an aquifer system.</title>
        <authorList>
            <person name="Anantharaman K."/>
            <person name="Brown C.T."/>
            <person name="Hug L.A."/>
            <person name="Sharon I."/>
            <person name="Castelle C.J."/>
            <person name="Probst A.J."/>
            <person name="Thomas B.C."/>
            <person name="Singh A."/>
            <person name="Wilkins M.J."/>
            <person name="Karaoz U."/>
            <person name="Brodie E.L."/>
            <person name="Williams K.H."/>
            <person name="Hubbard S.S."/>
            <person name="Banfield J.F."/>
        </authorList>
    </citation>
    <scope>NUCLEOTIDE SEQUENCE [LARGE SCALE GENOMIC DNA]</scope>
</reference>
<dbReference type="NCBIfam" id="TIGR00573">
    <property type="entry name" value="dnaq"/>
    <property type="match status" value="1"/>
</dbReference>
<dbReference type="InterPro" id="IPR006054">
    <property type="entry name" value="DnaQ"/>
</dbReference>
<dbReference type="InterPro" id="IPR036397">
    <property type="entry name" value="RNaseH_sf"/>
</dbReference>
<dbReference type="FunFam" id="3.30.420.10:FF:000045">
    <property type="entry name" value="3'-5' exonuclease DinG"/>
    <property type="match status" value="1"/>
</dbReference>
<name>A0A1F6WK07_9BACT</name>
<comment type="caution">
    <text evidence="5">The sequence shown here is derived from an EMBL/GenBank/DDBJ whole genome shotgun (WGS) entry which is preliminary data.</text>
</comment>
<dbReference type="InterPro" id="IPR013520">
    <property type="entry name" value="Ribonucl_H"/>
</dbReference>
<evidence type="ECO:0000256" key="3">
    <source>
        <dbReference type="ARBA" id="ARBA00022839"/>
    </source>
</evidence>
<dbReference type="SMART" id="SM00479">
    <property type="entry name" value="EXOIII"/>
    <property type="match status" value="1"/>
</dbReference>
<dbReference type="PANTHER" id="PTHR30231">
    <property type="entry name" value="DNA POLYMERASE III SUBUNIT EPSILON"/>
    <property type="match status" value="1"/>
</dbReference>
<dbReference type="CDD" id="cd06127">
    <property type="entry name" value="DEDDh"/>
    <property type="match status" value="1"/>
</dbReference>
<sequence>MRKHNLAFIDVETTGLNVTKHEIIELGCVLAKPSLEIIEEFELKIKPEHIENAEPVALKINGYDSADWVFAYTLSEAMKIFSQKVQNTIMVGHNLSFDYGFLEHALIKCGIANTMHYHKLDTISIAWAKLHRQPDLDRFSLRELCSRFNIENKKAHSALSDARATYELYKKMMVI</sequence>
<keyword evidence="3" id="KW-0269">Exonuclease</keyword>
<dbReference type="EMBL" id="MFUH01000010">
    <property type="protein sequence ID" value="OGI82174.1"/>
    <property type="molecule type" value="Genomic_DNA"/>
</dbReference>
<dbReference type="Pfam" id="PF00929">
    <property type="entry name" value="RNase_T"/>
    <property type="match status" value="1"/>
</dbReference>
<evidence type="ECO:0000256" key="2">
    <source>
        <dbReference type="ARBA" id="ARBA00022801"/>
    </source>
</evidence>
<dbReference type="PANTHER" id="PTHR30231:SF4">
    <property type="entry name" value="PROTEIN NEN2"/>
    <property type="match status" value="1"/>
</dbReference>
<dbReference type="GO" id="GO:0008408">
    <property type="term" value="F:3'-5' exonuclease activity"/>
    <property type="evidence" value="ECO:0007669"/>
    <property type="project" value="TreeGrafter"/>
</dbReference>
<keyword evidence="1" id="KW-0540">Nuclease</keyword>
<gene>
    <name evidence="5" type="ORF">A3B93_01385</name>
</gene>
<dbReference type="SUPFAM" id="SSF53098">
    <property type="entry name" value="Ribonuclease H-like"/>
    <property type="match status" value="1"/>
</dbReference>
<dbReference type="AlphaFoldDB" id="A0A1F6WK07"/>
<accession>A0A1F6WK07</accession>
<evidence type="ECO:0000313" key="6">
    <source>
        <dbReference type="Proteomes" id="UP000179880"/>
    </source>
</evidence>
<dbReference type="GO" id="GO:0003677">
    <property type="term" value="F:DNA binding"/>
    <property type="evidence" value="ECO:0007669"/>
    <property type="project" value="InterPro"/>
</dbReference>